<dbReference type="EMBL" id="JBEDUW010000006">
    <property type="protein sequence ID" value="KAK9920960.1"/>
    <property type="molecule type" value="Genomic_DNA"/>
</dbReference>
<sequence>MENSHSKPHAMILPFLLQGHVNPAVQLAIQLTVTFVNTQAVHHQIVESQSPNTTIEDVNIFDELRKSSLDIRYETISDGFPVRFDRSLNLDQFREALYYHLNLLRENGHFASDGNHRQDAIHYVPGVKAIKPIDLTSYLQATEVTSTIHKIICKAFDEVKRADFILCNTIQELESETISALPRKATYICNWPCIP</sequence>
<dbReference type="Proteomes" id="UP001457282">
    <property type="component" value="Unassembled WGS sequence"/>
</dbReference>
<gene>
    <name evidence="3" type="ORF">M0R45_029494</name>
</gene>
<accession>A0AAW1W7V0</accession>
<name>A0AAW1W7V0_RUBAR</name>
<dbReference type="PANTHER" id="PTHR11926">
    <property type="entry name" value="GLUCOSYL/GLUCURONOSYL TRANSFERASES"/>
    <property type="match status" value="1"/>
</dbReference>
<keyword evidence="2" id="KW-0808">Transferase</keyword>
<evidence type="ECO:0000313" key="3">
    <source>
        <dbReference type="EMBL" id="KAK9920960.1"/>
    </source>
</evidence>
<dbReference type="GO" id="GO:0080043">
    <property type="term" value="F:quercetin 3-O-glucosyltransferase activity"/>
    <property type="evidence" value="ECO:0007669"/>
    <property type="project" value="TreeGrafter"/>
</dbReference>
<dbReference type="PANTHER" id="PTHR11926:SF1494">
    <property type="entry name" value="FLAVONOL 3-O-GLUCOSYLTRANSFERASE UGT76E12-RELATED"/>
    <property type="match status" value="1"/>
</dbReference>
<evidence type="ECO:0000256" key="1">
    <source>
        <dbReference type="ARBA" id="ARBA00009995"/>
    </source>
</evidence>
<dbReference type="GO" id="GO:0080044">
    <property type="term" value="F:quercetin 7-O-glucosyltransferase activity"/>
    <property type="evidence" value="ECO:0007669"/>
    <property type="project" value="TreeGrafter"/>
</dbReference>
<dbReference type="AlphaFoldDB" id="A0AAW1W7V0"/>
<protein>
    <submittedName>
        <fullName evidence="3">Uncharacterized protein</fullName>
    </submittedName>
</protein>
<proteinExistence type="inferred from homology"/>
<evidence type="ECO:0000256" key="2">
    <source>
        <dbReference type="ARBA" id="ARBA00022676"/>
    </source>
</evidence>
<reference evidence="3 4" key="1">
    <citation type="journal article" date="2023" name="G3 (Bethesda)">
        <title>A chromosome-length genome assembly and annotation of blackberry (Rubus argutus, cv. 'Hillquist').</title>
        <authorList>
            <person name="Bruna T."/>
            <person name="Aryal R."/>
            <person name="Dudchenko O."/>
            <person name="Sargent D.J."/>
            <person name="Mead D."/>
            <person name="Buti M."/>
            <person name="Cavallini A."/>
            <person name="Hytonen T."/>
            <person name="Andres J."/>
            <person name="Pham M."/>
            <person name="Weisz D."/>
            <person name="Mascagni F."/>
            <person name="Usai G."/>
            <person name="Natali L."/>
            <person name="Bassil N."/>
            <person name="Fernandez G.E."/>
            <person name="Lomsadze A."/>
            <person name="Armour M."/>
            <person name="Olukolu B."/>
            <person name="Poorten T."/>
            <person name="Britton C."/>
            <person name="Davik J."/>
            <person name="Ashrafi H."/>
            <person name="Aiden E.L."/>
            <person name="Borodovsky M."/>
            <person name="Worthington M."/>
        </authorList>
    </citation>
    <scope>NUCLEOTIDE SEQUENCE [LARGE SCALE GENOMIC DNA]</scope>
    <source>
        <strain evidence="3">PI 553951</strain>
    </source>
</reference>
<dbReference type="SUPFAM" id="SSF53756">
    <property type="entry name" value="UDP-Glycosyltransferase/glycogen phosphorylase"/>
    <property type="match status" value="1"/>
</dbReference>
<comment type="similarity">
    <text evidence="1">Belongs to the UDP-glycosyltransferase family.</text>
</comment>
<organism evidence="3 4">
    <name type="scientific">Rubus argutus</name>
    <name type="common">Southern blackberry</name>
    <dbReference type="NCBI Taxonomy" id="59490"/>
    <lineage>
        <taxon>Eukaryota</taxon>
        <taxon>Viridiplantae</taxon>
        <taxon>Streptophyta</taxon>
        <taxon>Embryophyta</taxon>
        <taxon>Tracheophyta</taxon>
        <taxon>Spermatophyta</taxon>
        <taxon>Magnoliopsida</taxon>
        <taxon>eudicotyledons</taxon>
        <taxon>Gunneridae</taxon>
        <taxon>Pentapetalae</taxon>
        <taxon>rosids</taxon>
        <taxon>fabids</taxon>
        <taxon>Rosales</taxon>
        <taxon>Rosaceae</taxon>
        <taxon>Rosoideae</taxon>
        <taxon>Rosoideae incertae sedis</taxon>
        <taxon>Rubus</taxon>
    </lineage>
</organism>
<comment type="caution">
    <text evidence="3">The sequence shown here is derived from an EMBL/GenBank/DDBJ whole genome shotgun (WGS) entry which is preliminary data.</text>
</comment>
<evidence type="ECO:0000313" key="4">
    <source>
        <dbReference type="Proteomes" id="UP001457282"/>
    </source>
</evidence>
<keyword evidence="4" id="KW-1185">Reference proteome</keyword>
<dbReference type="Gene3D" id="3.40.50.2000">
    <property type="entry name" value="Glycogen Phosphorylase B"/>
    <property type="match status" value="2"/>
</dbReference>
<keyword evidence="2" id="KW-0328">Glycosyltransferase</keyword>